<proteinExistence type="inferred from homology"/>
<feature type="signal peptide" evidence="2">
    <location>
        <begin position="1"/>
        <end position="22"/>
    </location>
</feature>
<dbReference type="RefSeq" id="WP_101893322.1">
    <property type="nucleotide sequence ID" value="NZ_CP022684.1"/>
</dbReference>
<evidence type="ECO:0000256" key="1">
    <source>
        <dbReference type="ARBA" id="ARBA00008728"/>
    </source>
</evidence>
<dbReference type="Proteomes" id="UP000235116">
    <property type="component" value="Chromosome"/>
</dbReference>
<dbReference type="InterPro" id="IPR018013">
    <property type="entry name" value="Channel_Tsx-like"/>
</dbReference>
<evidence type="ECO:0000313" key="4">
    <source>
        <dbReference type="Proteomes" id="UP000235116"/>
    </source>
</evidence>
<dbReference type="InterPro" id="IPR036777">
    <property type="entry name" value="Channel_Tsx-like_sf"/>
</dbReference>
<dbReference type="KEGG" id="kak:Kalk_05920"/>
<dbReference type="Pfam" id="PF03502">
    <property type="entry name" value="Channel_Tsx"/>
    <property type="match status" value="1"/>
</dbReference>
<sequence length="237" mass="26665">MPARTQMIVAASALLLSISAEAKQLWSTFSLTYLYGEHYELGADTREVLTVEHASTHNWGDNFFFLDHTTADDNTISNYFELSPRLSLSYLSGSSLSTGVAKDFYLASTLEGGNFNNYLLGLGTKLDVPGFQFVNINLYHVNNDLWDDDQQITINWAAPFSIGRGVFLYDGFIDYSTASDTNAKEMNFTSQLKWDIASLLSAESPFYLGIEYAYWINKYGVDGVDENNANLLLKWHF</sequence>
<accession>A0A2K9LKF5</accession>
<gene>
    <name evidence="3" type="ORF">Kalk_05920</name>
</gene>
<protein>
    <submittedName>
        <fullName evidence="3">Ion channel protein Tsx</fullName>
    </submittedName>
</protein>
<comment type="similarity">
    <text evidence="1">Belongs to the nucleoside-specific channel-forming outer membrane porin (Tsx) (TC 1.B.10) family.</text>
</comment>
<dbReference type="Gene3D" id="2.40.230.20">
    <property type="entry name" value="Nucleoside-specific channel-forming protein, Tsx-like"/>
    <property type="match status" value="1"/>
</dbReference>
<dbReference type="GO" id="GO:0009279">
    <property type="term" value="C:cell outer membrane"/>
    <property type="evidence" value="ECO:0007669"/>
    <property type="project" value="InterPro"/>
</dbReference>
<dbReference type="EMBL" id="CP022684">
    <property type="protein sequence ID" value="AUM11985.1"/>
    <property type="molecule type" value="Genomic_DNA"/>
</dbReference>
<evidence type="ECO:0000313" key="3">
    <source>
        <dbReference type="EMBL" id="AUM11985.1"/>
    </source>
</evidence>
<dbReference type="AlphaFoldDB" id="A0A2K9LKF5"/>
<keyword evidence="4" id="KW-1185">Reference proteome</keyword>
<dbReference type="SUPFAM" id="SSF111364">
    <property type="entry name" value="Tsx-like channel"/>
    <property type="match status" value="1"/>
</dbReference>
<evidence type="ECO:0000256" key="2">
    <source>
        <dbReference type="SAM" id="SignalP"/>
    </source>
</evidence>
<organism evidence="3 4">
    <name type="scientific">Ketobacter alkanivorans</name>
    <dbReference type="NCBI Taxonomy" id="1917421"/>
    <lineage>
        <taxon>Bacteria</taxon>
        <taxon>Pseudomonadati</taxon>
        <taxon>Pseudomonadota</taxon>
        <taxon>Gammaproteobacteria</taxon>
        <taxon>Pseudomonadales</taxon>
        <taxon>Ketobacteraceae</taxon>
        <taxon>Ketobacter</taxon>
    </lineage>
</organism>
<name>A0A2K9LKF5_9GAMM</name>
<dbReference type="OrthoDB" id="104801at2"/>
<keyword evidence="2" id="KW-0732">Signal</keyword>
<feature type="chain" id="PRO_5014765802" evidence="2">
    <location>
        <begin position="23"/>
        <end position="237"/>
    </location>
</feature>
<reference evidence="4" key="1">
    <citation type="submission" date="2017-08" db="EMBL/GenBank/DDBJ databases">
        <title>Direct submision.</title>
        <authorList>
            <person name="Kim S.-J."/>
            <person name="Rhee S.-K."/>
        </authorList>
    </citation>
    <scope>NUCLEOTIDE SEQUENCE [LARGE SCALE GENOMIC DNA]</scope>
    <source>
        <strain evidence="4">GI5</strain>
    </source>
</reference>